<sequence>IASPGPHIEGNCLRVECLFFIFLCIYLFLRQDLTLSPRLECSGTSSAYCTLNLPGSSGPPTSASPAAGTTGVCQNTRLIFVFFVDTGFHDVSQAGLEFLGSSDPSASASASHAGITGVSHHAQPGHFYKFENYWLRRRTVLRLGVYGGSASISQENKAAAWGLGLGGQWKRLSVTPRSEEGQGASLSPCERRSPACLRSGGGSHFRLQNGLPLLCCGEAPE</sequence>
<name>A0A8I5R9U6_PAPAN</name>
<keyword evidence="1" id="KW-0812">Transmembrane</keyword>
<keyword evidence="1" id="KW-0472">Membrane</keyword>
<evidence type="ECO:0000313" key="2">
    <source>
        <dbReference type="Ensembl" id="ENSPANP00000060177.1"/>
    </source>
</evidence>
<dbReference type="GeneTree" id="ENSGT01120000271815"/>
<proteinExistence type="predicted"/>
<protein>
    <submittedName>
        <fullName evidence="2">Uncharacterized protein</fullName>
    </submittedName>
</protein>
<dbReference type="Proteomes" id="UP000028761">
    <property type="component" value="Chromosome 14"/>
</dbReference>
<dbReference type="PRINTS" id="PR02045">
    <property type="entry name" value="F138DOMAIN"/>
</dbReference>
<dbReference type="Ensembl" id="ENSPANT00000063431.1">
    <property type="protein sequence ID" value="ENSPANP00000060177.1"/>
    <property type="gene ID" value="ENSPANG00000041623.1"/>
</dbReference>
<keyword evidence="1" id="KW-1133">Transmembrane helix</keyword>
<keyword evidence="3" id="KW-1185">Reference proteome</keyword>
<accession>A0A8I5R9U6</accession>
<feature type="transmembrane region" description="Helical" evidence="1">
    <location>
        <begin position="12"/>
        <end position="29"/>
    </location>
</feature>
<evidence type="ECO:0000313" key="3">
    <source>
        <dbReference type="Proteomes" id="UP000028761"/>
    </source>
</evidence>
<organism evidence="2 3">
    <name type="scientific">Papio anubis</name>
    <name type="common">Olive baboon</name>
    <dbReference type="NCBI Taxonomy" id="9555"/>
    <lineage>
        <taxon>Eukaryota</taxon>
        <taxon>Metazoa</taxon>
        <taxon>Chordata</taxon>
        <taxon>Craniata</taxon>
        <taxon>Vertebrata</taxon>
        <taxon>Euteleostomi</taxon>
        <taxon>Mammalia</taxon>
        <taxon>Eutheria</taxon>
        <taxon>Euarchontoglires</taxon>
        <taxon>Primates</taxon>
        <taxon>Haplorrhini</taxon>
        <taxon>Catarrhini</taxon>
        <taxon>Cercopithecidae</taxon>
        <taxon>Cercopithecinae</taxon>
        <taxon>Papio</taxon>
    </lineage>
</organism>
<reference evidence="2" key="3">
    <citation type="submission" date="2025-09" db="UniProtKB">
        <authorList>
            <consortium name="Ensembl"/>
        </authorList>
    </citation>
    <scope>IDENTIFICATION</scope>
</reference>
<reference evidence="2" key="2">
    <citation type="submission" date="2025-08" db="UniProtKB">
        <authorList>
            <consortium name="Ensembl"/>
        </authorList>
    </citation>
    <scope>IDENTIFICATION</scope>
</reference>
<dbReference type="AlphaFoldDB" id="A0A8I5R9U6"/>
<reference evidence="2 3" key="1">
    <citation type="submission" date="2012-03" db="EMBL/GenBank/DDBJ databases">
        <title>Whole Genome Assembly of Papio anubis.</title>
        <authorList>
            <person name="Liu Y.L."/>
            <person name="Abraham K.A."/>
            <person name="Akbar H.A."/>
            <person name="Ali S.A."/>
            <person name="Anosike U.A."/>
            <person name="Aqrawi P.A."/>
            <person name="Arias F.A."/>
            <person name="Attaway T.A."/>
            <person name="Awwad R.A."/>
            <person name="Babu C.B."/>
            <person name="Bandaranaike D.B."/>
            <person name="Battles P.B."/>
            <person name="Bell A.B."/>
            <person name="Beltran B.B."/>
            <person name="Berhane-Mersha D.B."/>
            <person name="Bess C.B."/>
            <person name="Bickham C.B."/>
            <person name="Bolden T.B."/>
            <person name="Carter K.C."/>
            <person name="Chau D.C."/>
            <person name="Chavez A.C."/>
            <person name="Clerc-Blankenburg K.C."/>
            <person name="Coyle M.C."/>
            <person name="Dao M.D."/>
            <person name="Davila M.L.D."/>
            <person name="Davy-Carroll L.D."/>
            <person name="Denson S.D."/>
            <person name="Dinh H.D."/>
            <person name="Fernandez S.F."/>
            <person name="Fernando P.F."/>
            <person name="Forbes L.F."/>
            <person name="Francis C.F."/>
            <person name="Francisco L.F."/>
            <person name="Fu Q.F."/>
            <person name="Garcia-Iii R.G."/>
            <person name="Garrett T.G."/>
            <person name="Gross S.G."/>
            <person name="Gubbala S.G."/>
            <person name="Hirani K.H."/>
            <person name="Hogues M.H."/>
            <person name="Hollins B.H."/>
            <person name="Jackson L.J."/>
            <person name="Javaid M.J."/>
            <person name="Jhangiani S.J."/>
            <person name="Johnson A.J."/>
            <person name="Johnson B.J."/>
            <person name="Jones J.J."/>
            <person name="Joshi V.J."/>
            <person name="Kalu J.K."/>
            <person name="Khan N.K."/>
            <person name="Korchina V.K."/>
            <person name="Kovar C.K."/>
            <person name="Lago L.L."/>
            <person name="Lara F.L."/>
            <person name="Le T.-K.L."/>
            <person name="Lee S.L."/>
            <person name="Legall-Iii F.L."/>
            <person name="Lemon S.L."/>
            <person name="Liu J.L."/>
            <person name="Liu Y.-S.L."/>
            <person name="Liyanage D.L."/>
            <person name="Lopez J.L."/>
            <person name="Lorensuhewa L.L."/>
            <person name="Mata R.M."/>
            <person name="Mathew T.M."/>
            <person name="Mercado C.M."/>
            <person name="Mercado I.M."/>
            <person name="Morales K.M."/>
            <person name="Morgan M.M."/>
            <person name="Munidasa M.M."/>
            <person name="Ngo D.N."/>
            <person name="Nguyen L.N."/>
            <person name="Nguyen T.N."/>
            <person name="Nguyen N.N."/>
            <person name="Obregon M.O."/>
            <person name="Okwuonu G.O."/>
            <person name="Ongeri F.O."/>
            <person name="Onwere C.O."/>
            <person name="Osifeso I.O."/>
            <person name="Parra A.P."/>
            <person name="Patil S.P."/>
            <person name="Perez A.P."/>
            <person name="Perez Y.P."/>
            <person name="Pham C.P."/>
            <person name="Pu L.-L.P."/>
            <person name="Puazo M.P."/>
            <person name="Quiroz J.Q."/>
            <person name="Rouhana J.R."/>
            <person name="Ruiz M.R."/>
            <person name="Ruiz S.-J.R."/>
            <person name="Saada N.S."/>
            <person name="Santibanez J.S."/>
            <person name="Scheel M.S."/>
            <person name="Schneider B.S."/>
            <person name="Simmons D.S."/>
            <person name="Sisson I.S."/>
            <person name="Tang L.-Y.T."/>
            <person name="Thornton R.T."/>
            <person name="Tisius J.T."/>
            <person name="Toledanes G.T."/>
            <person name="Trejos Z.T."/>
            <person name="Usmani K.U."/>
            <person name="Varghese R.V."/>
            <person name="Vattathil S.V."/>
            <person name="Vee V.V."/>
            <person name="Walker D.W."/>
            <person name="Weissenberger G.W."/>
            <person name="White C.W."/>
            <person name="Williams A.W."/>
            <person name="Woodworth J.W."/>
            <person name="Wright R.W."/>
            <person name="Zhu Y.Z."/>
            <person name="Han Y.H."/>
            <person name="Newsham I.N."/>
            <person name="Nazareth L.N."/>
            <person name="Worley K.W."/>
            <person name="Muzny D.M."/>
            <person name="Rogers J.R."/>
            <person name="Gibbs R.G."/>
        </authorList>
    </citation>
    <scope>NUCLEOTIDE SEQUENCE [LARGE SCALE GENOMIC DNA]</scope>
</reference>
<dbReference type="PANTHER" id="PTHR12138:SF162">
    <property type="entry name" value="CHROMOSOME UNDETERMINED SCAFFOLD_275, WHOLE GENOME SHOTGUN SEQUENCE"/>
    <property type="match status" value="1"/>
</dbReference>
<evidence type="ECO:0000256" key="1">
    <source>
        <dbReference type="SAM" id="Phobius"/>
    </source>
</evidence>
<dbReference type="PANTHER" id="PTHR12138">
    <property type="entry name" value="PRIMATE-EXPANDED PROTEIN FAMILY"/>
    <property type="match status" value="1"/>
</dbReference>